<organism evidence="3 4">
    <name type="scientific">Rothia amarae</name>
    <dbReference type="NCBI Taxonomy" id="169480"/>
    <lineage>
        <taxon>Bacteria</taxon>
        <taxon>Bacillati</taxon>
        <taxon>Actinomycetota</taxon>
        <taxon>Actinomycetes</taxon>
        <taxon>Micrococcales</taxon>
        <taxon>Micrococcaceae</taxon>
        <taxon>Rothia</taxon>
    </lineage>
</organism>
<evidence type="ECO:0000256" key="1">
    <source>
        <dbReference type="ARBA" id="ARBA00023277"/>
    </source>
</evidence>
<proteinExistence type="predicted"/>
<dbReference type="InterPro" id="IPR013022">
    <property type="entry name" value="Xyl_isomerase-like_TIM-brl"/>
</dbReference>
<dbReference type="Proteomes" id="UP000516421">
    <property type="component" value="Chromosome"/>
</dbReference>
<protein>
    <submittedName>
        <fullName evidence="3">Sugar phosphate isomerase/epimerase</fullName>
    </submittedName>
</protein>
<reference evidence="3 4" key="1">
    <citation type="submission" date="2020-09" db="EMBL/GenBank/DDBJ databases">
        <title>Investigation of environmental microbe.</title>
        <authorList>
            <person name="Ou Y."/>
            <person name="Kang Q."/>
        </authorList>
    </citation>
    <scope>NUCLEOTIDE SEQUENCE [LARGE SCALE GENOMIC DNA]</scope>
    <source>
        <strain evidence="3 4">KJZ-9</strain>
    </source>
</reference>
<dbReference type="InterPro" id="IPR036237">
    <property type="entry name" value="Xyl_isomerase-like_sf"/>
</dbReference>
<evidence type="ECO:0000313" key="3">
    <source>
        <dbReference type="EMBL" id="QNV40339.1"/>
    </source>
</evidence>
<dbReference type="PANTHER" id="PTHR12110:SF47">
    <property type="match status" value="1"/>
</dbReference>
<name>A0A7H2BKZ3_9MICC</name>
<dbReference type="Pfam" id="PF01261">
    <property type="entry name" value="AP_endonuc_2"/>
    <property type="match status" value="1"/>
</dbReference>
<gene>
    <name evidence="3" type="ORF">IDM48_02590</name>
</gene>
<dbReference type="KEGG" id="rama:IDM48_02590"/>
<dbReference type="SUPFAM" id="SSF51658">
    <property type="entry name" value="Xylose isomerase-like"/>
    <property type="match status" value="1"/>
</dbReference>
<dbReference type="RefSeq" id="WP_190617930.1">
    <property type="nucleotide sequence ID" value="NZ_CP061538.1"/>
</dbReference>
<evidence type="ECO:0000313" key="4">
    <source>
        <dbReference type="Proteomes" id="UP000516421"/>
    </source>
</evidence>
<evidence type="ECO:0000259" key="2">
    <source>
        <dbReference type="Pfam" id="PF01261"/>
    </source>
</evidence>
<dbReference type="EMBL" id="CP061538">
    <property type="protein sequence ID" value="QNV40339.1"/>
    <property type="molecule type" value="Genomic_DNA"/>
</dbReference>
<dbReference type="AlphaFoldDB" id="A0A7H2BKZ3"/>
<sequence length="265" mass="29692">MDSTQNHQIEVALSTSCLFPPSVPETFSTAVDLGYDSVEVMITGNALSQEPHDLLELVQKFQIPISAIHAPTLLLTQQVWGRAWNKMQMAAKMTNDVGANVIVAHPPFRWQKAYAKNFVEGVREISQAEGVKIAVENMYPWSAAGQEVEMYAPHWDPTRFDYDWMTWDFSHAAAARVDSLEFVKKIGDRLGHVHLTDGSGDKVMDEHLMPGYGSQPVAETLEYLAEKKWNGVVCAEISTKGKSAALRDEMLYETLQFAHRHLGRS</sequence>
<dbReference type="Gene3D" id="3.20.20.150">
    <property type="entry name" value="Divalent-metal-dependent TIM barrel enzymes"/>
    <property type="match status" value="1"/>
</dbReference>
<dbReference type="InterPro" id="IPR050312">
    <property type="entry name" value="IolE/XylAMocC-like"/>
</dbReference>
<keyword evidence="1" id="KW-0119">Carbohydrate metabolism</keyword>
<keyword evidence="3" id="KW-0413">Isomerase</keyword>
<dbReference type="GO" id="GO:0016853">
    <property type="term" value="F:isomerase activity"/>
    <property type="evidence" value="ECO:0007669"/>
    <property type="project" value="UniProtKB-KW"/>
</dbReference>
<feature type="domain" description="Xylose isomerase-like TIM barrel" evidence="2">
    <location>
        <begin position="29"/>
        <end position="241"/>
    </location>
</feature>
<keyword evidence="4" id="KW-1185">Reference proteome</keyword>
<accession>A0A7H2BKZ3</accession>
<dbReference type="PANTHER" id="PTHR12110">
    <property type="entry name" value="HYDROXYPYRUVATE ISOMERASE"/>
    <property type="match status" value="1"/>
</dbReference>